<feature type="region of interest" description="Disordered" evidence="1">
    <location>
        <begin position="48"/>
        <end position="86"/>
    </location>
</feature>
<name>A0A1I8BKZ8_MELHA</name>
<evidence type="ECO:0000313" key="2">
    <source>
        <dbReference type="Proteomes" id="UP000095281"/>
    </source>
</evidence>
<dbReference type="Proteomes" id="UP000095281">
    <property type="component" value="Unplaced"/>
</dbReference>
<proteinExistence type="predicted"/>
<accession>A0A1I8BKZ8</accession>
<dbReference type="WBParaSite" id="MhA1_Contig31.frz3.gene9">
    <property type="protein sequence ID" value="MhA1_Contig31.frz3.gene9"/>
    <property type="gene ID" value="MhA1_Contig31.frz3.gene9"/>
</dbReference>
<dbReference type="AlphaFoldDB" id="A0A1I8BKZ8"/>
<evidence type="ECO:0000313" key="3">
    <source>
        <dbReference type="WBParaSite" id="MhA1_Contig31.frz3.gene9"/>
    </source>
</evidence>
<evidence type="ECO:0000256" key="1">
    <source>
        <dbReference type="SAM" id="MobiDB-lite"/>
    </source>
</evidence>
<protein>
    <submittedName>
        <fullName evidence="3">Uncharacterized protein</fullName>
    </submittedName>
</protein>
<keyword evidence="2" id="KW-1185">Reference proteome</keyword>
<reference evidence="3" key="1">
    <citation type="submission" date="2016-11" db="UniProtKB">
        <authorList>
            <consortium name="WormBaseParasite"/>
        </authorList>
    </citation>
    <scope>IDENTIFICATION</scope>
</reference>
<sequence length="191" mass="21712">MIASVKYQMEMMSKNADDNREQKCLLITNRADEEEQYSTMQPIKLTTNNSSSTCLLEKEGQRNGFKGQRKKSTTNGGKSEGKYAKNTKRGDSLLTDEMELDNLQNEEGIVIIDSSDDEDNLLSNFASINNLKNLEEENNEIGANLREGNNSGFIGNLKLKVSQRLKKLKPSRSYCCLPFWRTGNFGFKHFY</sequence>
<organism evidence="2 3">
    <name type="scientific">Meloidogyne hapla</name>
    <name type="common">Root-knot nematode worm</name>
    <dbReference type="NCBI Taxonomy" id="6305"/>
    <lineage>
        <taxon>Eukaryota</taxon>
        <taxon>Metazoa</taxon>
        <taxon>Ecdysozoa</taxon>
        <taxon>Nematoda</taxon>
        <taxon>Chromadorea</taxon>
        <taxon>Rhabditida</taxon>
        <taxon>Tylenchina</taxon>
        <taxon>Tylenchomorpha</taxon>
        <taxon>Tylenchoidea</taxon>
        <taxon>Meloidogynidae</taxon>
        <taxon>Meloidogyninae</taxon>
        <taxon>Meloidogyne</taxon>
    </lineage>
</organism>